<feature type="transmembrane region" description="Helical" evidence="6">
    <location>
        <begin position="131"/>
        <end position="151"/>
    </location>
</feature>
<name>A3QAK4_SHELP</name>
<evidence type="ECO:0000256" key="1">
    <source>
        <dbReference type="ARBA" id="ARBA00004141"/>
    </source>
</evidence>
<evidence type="ECO:0008006" key="9">
    <source>
        <dbReference type="Google" id="ProtNLM"/>
    </source>
</evidence>
<reference evidence="7 8" key="1">
    <citation type="submission" date="2007-03" db="EMBL/GenBank/DDBJ databases">
        <title>Complete sequence of Shewanella loihica PV-4.</title>
        <authorList>
            <consortium name="US DOE Joint Genome Institute"/>
            <person name="Copeland A."/>
            <person name="Lucas S."/>
            <person name="Lapidus A."/>
            <person name="Barry K."/>
            <person name="Detter J.C."/>
            <person name="Glavina del Rio T."/>
            <person name="Hammon N."/>
            <person name="Israni S."/>
            <person name="Dalin E."/>
            <person name="Tice H."/>
            <person name="Pitluck S."/>
            <person name="Chain P."/>
            <person name="Malfatti S."/>
            <person name="Shin M."/>
            <person name="Vergez L."/>
            <person name="Schmutz J."/>
            <person name="Larimer F."/>
            <person name="Land M."/>
            <person name="Hauser L."/>
            <person name="Kyrpides N."/>
            <person name="Mikhailova N."/>
            <person name="Romine M.F."/>
            <person name="Serres G."/>
            <person name="Fredrickson J."/>
            <person name="Tiedje J."/>
            <person name="Richardson P."/>
        </authorList>
    </citation>
    <scope>NUCLEOTIDE SEQUENCE [LARGE SCALE GENOMIC DNA]</scope>
    <source>
        <strain evidence="8">ATCC BAA-1088 / PV-4</strain>
    </source>
</reference>
<evidence type="ECO:0000256" key="6">
    <source>
        <dbReference type="SAM" id="Phobius"/>
    </source>
</evidence>
<keyword evidence="4 6" id="KW-1133">Transmembrane helix</keyword>
<keyword evidence="3 6" id="KW-0812">Transmembrane</keyword>
<organism evidence="7 8">
    <name type="scientific">Shewanella loihica (strain ATCC BAA-1088 / PV-4)</name>
    <dbReference type="NCBI Taxonomy" id="323850"/>
    <lineage>
        <taxon>Bacteria</taxon>
        <taxon>Pseudomonadati</taxon>
        <taxon>Pseudomonadota</taxon>
        <taxon>Gammaproteobacteria</taxon>
        <taxon>Alteromonadales</taxon>
        <taxon>Shewanellaceae</taxon>
        <taxon>Shewanella</taxon>
    </lineage>
</organism>
<dbReference type="RefSeq" id="WP_011864436.1">
    <property type="nucleotide sequence ID" value="NC_009092.1"/>
</dbReference>
<keyword evidence="5 6" id="KW-0472">Membrane</keyword>
<gene>
    <name evidence="7" type="ordered locus">Shew_0630</name>
</gene>
<feature type="transmembrane region" description="Helical" evidence="6">
    <location>
        <begin position="12"/>
        <end position="29"/>
    </location>
</feature>
<feature type="transmembrane region" description="Helical" evidence="6">
    <location>
        <begin position="69"/>
        <end position="90"/>
    </location>
</feature>
<evidence type="ECO:0000256" key="2">
    <source>
        <dbReference type="ARBA" id="ARBA00005268"/>
    </source>
</evidence>
<dbReference type="STRING" id="323850.Shew_0630"/>
<feature type="transmembrane region" description="Helical" evidence="6">
    <location>
        <begin position="190"/>
        <end position="209"/>
    </location>
</feature>
<evidence type="ECO:0000256" key="4">
    <source>
        <dbReference type="ARBA" id="ARBA00022989"/>
    </source>
</evidence>
<evidence type="ECO:0000313" key="7">
    <source>
        <dbReference type="EMBL" id="ABO22502.1"/>
    </source>
</evidence>
<dbReference type="EMBL" id="CP000606">
    <property type="protein sequence ID" value="ABO22502.1"/>
    <property type="molecule type" value="Genomic_DNA"/>
</dbReference>
<dbReference type="Proteomes" id="UP000001558">
    <property type="component" value="Chromosome"/>
</dbReference>
<feature type="transmembrane region" description="Helical" evidence="6">
    <location>
        <begin position="229"/>
        <end position="250"/>
    </location>
</feature>
<comment type="similarity">
    <text evidence="2">Belongs to the UPF0014 family.</text>
</comment>
<proteinExistence type="inferred from homology"/>
<feature type="transmembrane region" description="Helical" evidence="6">
    <location>
        <begin position="97"/>
        <end position="119"/>
    </location>
</feature>
<dbReference type="eggNOG" id="COG0390">
    <property type="taxonomic scope" value="Bacteria"/>
</dbReference>
<evidence type="ECO:0000256" key="5">
    <source>
        <dbReference type="ARBA" id="ARBA00023136"/>
    </source>
</evidence>
<evidence type="ECO:0000313" key="8">
    <source>
        <dbReference type="Proteomes" id="UP000001558"/>
    </source>
</evidence>
<keyword evidence="8" id="KW-1185">Reference proteome</keyword>
<dbReference type="AlphaFoldDB" id="A3QAK4"/>
<dbReference type="PANTHER" id="PTHR30028:SF0">
    <property type="entry name" value="PROTEIN ALUMINUM SENSITIVE 3"/>
    <property type="match status" value="1"/>
</dbReference>
<dbReference type="HOGENOM" id="CLU_076147_1_1_6"/>
<evidence type="ECO:0000256" key="3">
    <source>
        <dbReference type="ARBA" id="ARBA00022692"/>
    </source>
</evidence>
<dbReference type="PANTHER" id="PTHR30028">
    <property type="entry name" value="UPF0014 INNER MEMBRANE PROTEIN YBBM-RELATED"/>
    <property type="match status" value="1"/>
</dbReference>
<sequence length="270" mass="29033">MANQMQASLDIGWLALALFMLVLLVPLGIGRLFNLKLGGEMLLATARMTAQLLLVGFYLKFLFSLESLWVNLLWLSVMLLVGASAILGGARLPKARLMLPLLFSLSLSLLPLLTLLLLALLQPSPVYQAQYLIPLAGMLLGNSLSGNILALQRLFNAFEEKQEDYQGRLALGATPWQAAFPFIQGALQQALAPSIAAMSTMGLVTLPGMMTGQILGGSDPLVAVKYQVVIMLAILVMQSMSVASALSLAVRQCLNHSGKLLIKSVESIKN</sequence>
<dbReference type="KEGG" id="slo:Shew_0630"/>
<protein>
    <recommendedName>
        <fullName evidence="9">ABC transporter permease</fullName>
    </recommendedName>
</protein>
<dbReference type="InterPro" id="IPR005226">
    <property type="entry name" value="UPF0014_fam"/>
</dbReference>
<accession>A3QAK4</accession>
<dbReference type="Pfam" id="PF03649">
    <property type="entry name" value="UPF0014"/>
    <property type="match status" value="1"/>
</dbReference>
<comment type="subcellular location">
    <subcellularLocation>
        <location evidence="1">Membrane</location>
        <topology evidence="1">Multi-pass membrane protein</topology>
    </subcellularLocation>
</comment>
<dbReference type="GO" id="GO:0005886">
    <property type="term" value="C:plasma membrane"/>
    <property type="evidence" value="ECO:0007669"/>
    <property type="project" value="TreeGrafter"/>
</dbReference>